<sequence length="1286" mass="144922">MDELSSSRLPTRRTPLGEATRRINNSQQVPLPPKSSSIPHHESLRQDGLLQNYHVPSAPESPLSPANDSSTQRGDCRPGSPGSFVAKSRVSAISREPGQTNSNRNSQISTVSTNASDRSRIKSYIGPWKLGKTLGQGATARVRLARHAISGQEAAIKIVQKKSAKISQAGSLADLDKADAKLGDTIDGVRRMPIGIEREVAIMKLIQHPHIMKLYDIWENRTEIYLVLEYVDSGELFEHITQCGRLDEEEAIKYFRQILSAVGYCHSFNICHRDLKPENILLNRQGEIKIADFGMAALHQSPDHRLKTSCGSPHYAAPELIKGAHYYGGKADIWSMGVILYATLAGRLPFDVDNSSKEWITPLLQKIRLGSYDMAPEFSSEAANLIWCILQVNPNDRITLKQIWRHPLLRKYDYLDDFGGGYIPQSLDVRDCVRPILRKNDIDSELLRHLRSLWHTLDEKQIIQKLMSEEPNDQKMFYALFLKYRDSQLENYIPDIGYSNSDYHHVRPIMKKTYSTCDFSQPNMNGQGRQVSRFTVISNVAETIGGETVQSYDPFKASRPQHLDSLRVSERAKVTIHRIEEPVAKPRQSSRSSASHSGIGDRLGQQRLLPPRGLGTRSSLASSTRSRNSGVRAPLAHKRGVSFSHLKKRKASEDVLSAPSGKRLDKEMKATHRAGGENTLHPMPAPIASSRYLKTRKMQPPTYQPTLPGGKTVRNHTWNEDVRQLSSSLAKDCDEAFNRISMTSGVDSNHTTSPFTETPLSSFELNAPSRQPSLPDSSNPSTQGKRKKFDHVSLQNRPLPPRPARSDSIDRELMQARRQAEQRQRSGEDGSPGYLNRMVSHIDHLIQPESPGSTYERRIASAPTESQEYYPPRPLPSINNSENAQRSPRQHNDLDRFIEQQRRSEAKSTRVVSAPEAGKSMKVDQQKRRDHFSGQDPYLRDTIRVVTPSSPSPVKVPAPLTIRKKSSYASTARIMSDGIPSQNFEPSRQYLSSQDLREEYRAASINNASPDLSRIEEDRYFDDQFTNESSSGTVVKKRSTWFKRNSKSGDDNEKRAFHTVASRQVSLSSSNNPSEPKYAEEIPASSKKKGFLGRLFKKRNSKTEMTLGGPDYYDNDASLQGSAVDGHRSRSYEYTKPQEDSQARRIEPQQTWLAKLFNVKPAARFLCFSVSMRRARQEVALILKAWKSYGIRDIQVDKERNIIFGKVGPKNYFDMKEVSFACKIMTVIEHGTRSHLSIAQFTQERGAASSFQKVVETLETVLQTRGLLVTDETKKRMMVKTLNMSS</sequence>
<dbReference type="InterPro" id="IPR000719">
    <property type="entry name" value="Prot_kinase_dom"/>
</dbReference>
<evidence type="ECO:0000256" key="4">
    <source>
        <dbReference type="ARBA" id="ARBA00022527"/>
    </source>
</evidence>
<feature type="compositionally biased region" description="Low complexity" evidence="13">
    <location>
        <begin position="612"/>
        <end position="630"/>
    </location>
</feature>
<accession>A0A3D8T1L5</accession>
<evidence type="ECO:0000256" key="12">
    <source>
        <dbReference type="PROSITE-ProRule" id="PRU10141"/>
    </source>
</evidence>
<feature type="region of interest" description="Disordered" evidence="13">
    <location>
        <begin position="1061"/>
        <end position="1083"/>
    </location>
</feature>
<evidence type="ECO:0000256" key="6">
    <source>
        <dbReference type="ARBA" id="ARBA00022679"/>
    </source>
</evidence>
<dbReference type="Gene3D" id="1.10.510.10">
    <property type="entry name" value="Transferase(Phosphotransferase) domain 1"/>
    <property type="match status" value="1"/>
</dbReference>
<dbReference type="InterPro" id="IPR043024">
    <property type="entry name" value="KA1_sf_fungal"/>
</dbReference>
<keyword evidence="6" id="KW-0808">Transferase</keyword>
<keyword evidence="7 12" id="KW-0547">Nucleotide-binding</keyword>
<evidence type="ECO:0000256" key="7">
    <source>
        <dbReference type="ARBA" id="ARBA00022741"/>
    </source>
</evidence>
<comment type="catalytic activity">
    <reaction evidence="10">
        <text>L-threonyl-[protein] + ATP = O-phospho-L-threonyl-[protein] + ADP + H(+)</text>
        <dbReference type="Rhea" id="RHEA:46608"/>
        <dbReference type="Rhea" id="RHEA-COMP:11060"/>
        <dbReference type="Rhea" id="RHEA-COMP:11605"/>
        <dbReference type="ChEBI" id="CHEBI:15378"/>
        <dbReference type="ChEBI" id="CHEBI:30013"/>
        <dbReference type="ChEBI" id="CHEBI:30616"/>
        <dbReference type="ChEBI" id="CHEBI:61977"/>
        <dbReference type="ChEBI" id="CHEBI:456216"/>
        <dbReference type="EC" id="2.7.11.1"/>
    </reaction>
</comment>
<feature type="region of interest" description="Disordered" evidence="13">
    <location>
        <begin position="577"/>
        <end position="662"/>
    </location>
</feature>
<feature type="compositionally biased region" description="Polar residues" evidence="13">
    <location>
        <begin position="1061"/>
        <end position="1074"/>
    </location>
</feature>
<feature type="compositionally biased region" description="Polar residues" evidence="13">
    <location>
        <begin position="64"/>
        <end position="73"/>
    </location>
</feature>
<evidence type="ECO:0000256" key="9">
    <source>
        <dbReference type="ARBA" id="ARBA00022840"/>
    </source>
</evidence>
<evidence type="ECO:0000256" key="13">
    <source>
        <dbReference type="SAM" id="MobiDB-lite"/>
    </source>
</evidence>
<feature type="compositionally biased region" description="Basic residues" evidence="13">
    <location>
        <begin position="635"/>
        <end position="650"/>
    </location>
</feature>
<dbReference type="FunFam" id="1.10.510.10:FF:000394">
    <property type="entry name" value="Serine/threonine-protein kinase HSL1"/>
    <property type="match status" value="1"/>
</dbReference>
<keyword evidence="8" id="KW-0418">Kinase</keyword>
<comment type="catalytic activity">
    <reaction evidence="11">
        <text>L-seryl-[protein] + ATP = O-phospho-L-seryl-[protein] + ADP + H(+)</text>
        <dbReference type="Rhea" id="RHEA:17989"/>
        <dbReference type="Rhea" id="RHEA-COMP:9863"/>
        <dbReference type="Rhea" id="RHEA-COMP:11604"/>
        <dbReference type="ChEBI" id="CHEBI:15378"/>
        <dbReference type="ChEBI" id="CHEBI:29999"/>
        <dbReference type="ChEBI" id="CHEBI:30616"/>
        <dbReference type="ChEBI" id="CHEBI:83421"/>
        <dbReference type="ChEBI" id="CHEBI:456216"/>
        <dbReference type="EC" id="2.7.11.1"/>
    </reaction>
</comment>
<evidence type="ECO:0000256" key="3">
    <source>
        <dbReference type="ARBA" id="ARBA00012513"/>
    </source>
</evidence>
<dbReference type="PANTHER" id="PTHR24346">
    <property type="entry name" value="MAP/MICROTUBULE AFFINITY-REGULATING KINASE"/>
    <property type="match status" value="1"/>
</dbReference>
<dbReference type="EC" id="2.7.11.1" evidence="3"/>
<evidence type="ECO:0000259" key="14">
    <source>
        <dbReference type="PROSITE" id="PS50011"/>
    </source>
</evidence>
<dbReference type="SUPFAM" id="SSF56112">
    <property type="entry name" value="Protein kinase-like (PK-like)"/>
    <property type="match status" value="1"/>
</dbReference>
<feature type="region of interest" description="Disordered" evidence="13">
    <location>
        <begin position="1"/>
        <end position="116"/>
    </location>
</feature>
<gene>
    <name evidence="15" type="ORF">BP5796_01857</name>
</gene>
<protein>
    <recommendedName>
        <fullName evidence="3">non-specific serine/threonine protein kinase</fullName>
        <ecNumber evidence="3">2.7.11.1</ecNumber>
    </recommendedName>
</protein>
<feature type="compositionally biased region" description="Basic and acidic residues" evidence="13">
    <location>
        <begin position="890"/>
        <end position="908"/>
    </location>
</feature>
<dbReference type="GO" id="GO:0005935">
    <property type="term" value="C:cellular bud neck"/>
    <property type="evidence" value="ECO:0007669"/>
    <property type="project" value="UniProtKB-SubCell"/>
</dbReference>
<feature type="domain" description="Protein kinase" evidence="14">
    <location>
        <begin position="128"/>
        <end position="409"/>
    </location>
</feature>
<reference evidence="15 16" key="1">
    <citation type="journal article" date="2018" name="IMA Fungus">
        <title>IMA Genome-F 9: Draft genome sequence of Annulohypoxylon stygium, Aspergillus mulundensis, Berkeleyomyces basicola (syn. Thielaviopsis basicola), Ceratocystis smalleyi, two Cercospora beticola strains, Coleophoma cylindrospora, Fusarium fracticaudum, Phialophora cf. hyalina, and Morchella septimelata.</title>
        <authorList>
            <person name="Wingfield B.D."/>
            <person name="Bills G.F."/>
            <person name="Dong Y."/>
            <person name="Huang W."/>
            <person name="Nel W.J."/>
            <person name="Swalarsk-Parry B.S."/>
            <person name="Vaghefi N."/>
            <person name="Wilken P.M."/>
            <person name="An Z."/>
            <person name="de Beer Z.W."/>
            <person name="De Vos L."/>
            <person name="Chen L."/>
            <person name="Duong T.A."/>
            <person name="Gao Y."/>
            <person name="Hammerbacher A."/>
            <person name="Kikkert J.R."/>
            <person name="Li Y."/>
            <person name="Li H."/>
            <person name="Li K."/>
            <person name="Li Q."/>
            <person name="Liu X."/>
            <person name="Ma X."/>
            <person name="Naidoo K."/>
            <person name="Pethybridge S.J."/>
            <person name="Sun J."/>
            <person name="Steenkamp E.T."/>
            <person name="van der Nest M.A."/>
            <person name="van Wyk S."/>
            <person name="Wingfield M.J."/>
            <person name="Xiong C."/>
            <person name="Yue Q."/>
            <person name="Zhang X."/>
        </authorList>
    </citation>
    <scope>NUCLEOTIDE SEQUENCE [LARGE SCALE GENOMIC DNA]</scope>
    <source>
        <strain evidence="15 16">BP5796</strain>
    </source>
</reference>
<feature type="compositionally biased region" description="Polar residues" evidence="13">
    <location>
        <begin position="744"/>
        <end position="783"/>
    </location>
</feature>
<feature type="region of interest" description="Disordered" evidence="13">
    <location>
        <begin position="862"/>
        <end position="935"/>
    </location>
</feature>
<feature type="compositionally biased region" description="Polar residues" evidence="13">
    <location>
        <begin position="97"/>
        <end position="116"/>
    </location>
</feature>
<dbReference type="EMBL" id="PDLN01000002">
    <property type="protein sequence ID" value="RDW92463.1"/>
    <property type="molecule type" value="Genomic_DNA"/>
</dbReference>
<dbReference type="GO" id="GO:0005940">
    <property type="term" value="C:septin ring"/>
    <property type="evidence" value="ECO:0007669"/>
    <property type="project" value="UniProtKB-ARBA"/>
</dbReference>
<dbReference type="Gene3D" id="3.30.310.220">
    <property type="entry name" value="Fungal kinase associated-1 domain"/>
    <property type="match status" value="1"/>
</dbReference>
<evidence type="ECO:0000256" key="11">
    <source>
        <dbReference type="ARBA" id="ARBA00048679"/>
    </source>
</evidence>
<dbReference type="Pfam" id="PF16797">
    <property type="entry name" value="Fungal_KA1"/>
    <property type="match status" value="1"/>
</dbReference>
<name>A0A3D8T1L5_9HELO</name>
<evidence type="ECO:0000256" key="1">
    <source>
        <dbReference type="ARBA" id="ARBA00004266"/>
    </source>
</evidence>
<evidence type="ECO:0000256" key="2">
    <source>
        <dbReference type="ARBA" id="ARBA00010791"/>
    </source>
</evidence>
<keyword evidence="16" id="KW-1185">Reference proteome</keyword>
<feature type="region of interest" description="Disordered" evidence="13">
    <location>
        <begin position="744"/>
        <end position="836"/>
    </location>
</feature>
<dbReference type="Pfam" id="PF00069">
    <property type="entry name" value="Pkinase"/>
    <property type="match status" value="1"/>
</dbReference>
<dbReference type="InterPro" id="IPR011009">
    <property type="entry name" value="Kinase-like_dom_sf"/>
</dbReference>
<dbReference type="PROSITE" id="PS00108">
    <property type="entry name" value="PROTEIN_KINASE_ST"/>
    <property type="match status" value="1"/>
</dbReference>
<dbReference type="OrthoDB" id="504170at2759"/>
<proteinExistence type="inferred from homology"/>
<dbReference type="InterPro" id="IPR008271">
    <property type="entry name" value="Ser/Thr_kinase_AS"/>
</dbReference>
<comment type="subcellular location">
    <subcellularLocation>
        <location evidence="1">Bud neck</location>
    </subcellularLocation>
</comment>
<organism evidence="15 16">
    <name type="scientific">Coleophoma crateriformis</name>
    <dbReference type="NCBI Taxonomy" id="565419"/>
    <lineage>
        <taxon>Eukaryota</taxon>
        <taxon>Fungi</taxon>
        <taxon>Dikarya</taxon>
        <taxon>Ascomycota</taxon>
        <taxon>Pezizomycotina</taxon>
        <taxon>Leotiomycetes</taxon>
        <taxon>Helotiales</taxon>
        <taxon>Dermateaceae</taxon>
        <taxon>Coleophoma</taxon>
    </lineage>
</organism>
<dbReference type="PROSITE" id="PS50011">
    <property type="entry name" value="PROTEIN_KINASE_DOM"/>
    <property type="match status" value="1"/>
</dbReference>
<evidence type="ECO:0000256" key="8">
    <source>
        <dbReference type="ARBA" id="ARBA00022777"/>
    </source>
</evidence>
<evidence type="ECO:0000256" key="5">
    <source>
        <dbReference type="ARBA" id="ARBA00022553"/>
    </source>
</evidence>
<dbReference type="GO" id="GO:0004674">
    <property type="term" value="F:protein serine/threonine kinase activity"/>
    <property type="evidence" value="ECO:0007669"/>
    <property type="project" value="UniProtKB-KW"/>
</dbReference>
<dbReference type="PROSITE" id="PS00107">
    <property type="entry name" value="PROTEIN_KINASE_ATP"/>
    <property type="match status" value="1"/>
</dbReference>
<dbReference type="PANTHER" id="PTHR24346:SF110">
    <property type="entry name" value="NON-SPECIFIC SERINE_THREONINE PROTEIN KINASE"/>
    <property type="match status" value="1"/>
</dbReference>
<evidence type="ECO:0000313" key="16">
    <source>
        <dbReference type="Proteomes" id="UP000256328"/>
    </source>
</evidence>
<dbReference type="GO" id="GO:0005524">
    <property type="term" value="F:ATP binding"/>
    <property type="evidence" value="ECO:0007669"/>
    <property type="project" value="UniProtKB-UniRule"/>
</dbReference>
<dbReference type="InterPro" id="IPR031850">
    <property type="entry name" value="Fungal_KA1_dom"/>
</dbReference>
<dbReference type="InterPro" id="IPR017441">
    <property type="entry name" value="Protein_kinase_ATP_BS"/>
</dbReference>
<evidence type="ECO:0000313" key="15">
    <source>
        <dbReference type="EMBL" id="RDW92463.1"/>
    </source>
</evidence>
<dbReference type="GO" id="GO:0035556">
    <property type="term" value="P:intracellular signal transduction"/>
    <property type="evidence" value="ECO:0007669"/>
    <property type="project" value="TreeGrafter"/>
</dbReference>
<evidence type="ECO:0000256" key="10">
    <source>
        <dbReference type="ARBA" id="ARBA00047899"/>
    </source>
</evidence>
<feature type="compositionally biased region" description="Polar residues" evidence="13">
    <location>
        <begin position="877"/>
        <end position="887"/>
    </location>
</feature>
<keyword evidence="9 12" id="KW-0067">ATP-binding</keyword>
<feature type="binding site" evidence="12">
    <location>
        <position position="157"/>
    </location>
    <ligand>
        <name>ATP</name>
        <dbReference type="ChEBI" id="CHEBI:30616"/>
    </ligand>
</feature>
<feature type="compositionally biased region" description="Basic and acidic residues" evidence="13">
    <location>
        <begin position="804"/>
        <end position="828"/>
    </location>
</feature>
<keyword evidence="4" id="KW-0723">Serine/threonine-protein kinase</keyword>
<dbReference type="SMART" id="SM00220">
    <property type="entry name" value="S_TKc"/>
    <property type="match status" value="1"/>
</dbReference>
<keyword evidence="5" id="KW-0597">Phosphoprotein</keyword>
<dbReference type="Proteomes" id="UP000256328">
    <property type="component" value="Unassembled WGS sequence"/>
</dbReference>
<comment type="caution">
    <text evidence="15">The sequence shown here is derived from an EMBL/GenBank/DDBJ whole genome shotgun (WGS) entry which is preliminary data.</text>
</comment>
<comment type="similarity">
    <text evidence="2">Belongs to the protein kinase superfamily. CAMK Ser/Thr protein kinase family. NIM1 subfamily.</text>
</comment>
<feature type="compositionally biased region" description="Basic and acidic residues" evidence="13">
    <location>
        <begin position="919"/>
        <end position="935"/>
    </location>
</feature>
<feature type="compositionally biased region" description="Polar residues" evidence="13">
    <location>
        <begin position="22"/>
        <end position="38"/>
    </location>
</feature>